<evidence type="ECO:0000259" key="7">
    <source>
        <dbReference type="Pfam" id="PF06817"/>
    </source>
</evidence>
<evidence type="ECO:0000256" key="1">
    <source>
        <dbReference type="ARBA" id="ARBA00022679"/>
    </source>
</evidence>
<keyword evidence="5" id="KW-0378">Hydrolase</keyword>
<keyword evidence="1" id="KW-0808">Transferase</keyword>
<dbReference type="Pfam" id="PF06817">
    <property type="entry name" value="RVT_thumb"/>
    <property type="match status" value="1"/>
</dbReference>
<dbReference type="GO" id="GO:0004519">
    <property type="term" value="F:endonuclease activity"/>
    <property type="evidence" value="ECO:0007669"/>
    <property type="project" value="UniProtKB-KW"/>
</dbReference>
<dbReference type="PANTHER" id="PTHR41694">
    <property type="entry name" value="ENDOGENOUS RETROVIRUS GROUP K MEMBER POL PROTEIN"/>
    <property type="match status" value="1"/>
</dbReference>
<evidence type="ECO:0000256" key="3">
    <source>
        <dbReference type="ARBA" id="ARBA00022722"/>
    </source>
</evidence>
<dbReference type="Gene3D" id="3.30.70.270">
    <property type="match status" value="1"/>
</dbReference>
<evidence type="ECO:0000313" key="9">
    <source>
        <dbReference type="Proteomes" id="UP000557268"/>
    </source>
</evidence>
<dbReference type="Proteomes" id="UP000557268">
    <property type="component" value="Unassembled WGS sequence"/>
</dbReference>
<feature type="non-terminal residue" evidence="8">
    <location>
        <position position="51"/>
    </location>
</feature>
<feature type="non-terminal residue" evidence="8">
    <location>
        <position position="1"/>
    </location>
</feature>
<dbReference type="GO" id="GO:0035613">
    <property type="term" value="F:RNA stem-loop binding"/>
    <property type="evidence" value="ECO:0007669"/>
    <property type="project" value="TreeGrafter"/>
</dbReference>
<evidence type="ECO:0000256" key="2">
    <source>
        <dbReference type="ARBA" id="ARBA00022695"/>
    </source>
</evidence>
<proteinExistence type="predicted"/>
<dbReference type="EMBL" id="VYXD01019913">
    <property type="protein sequence ID" value="NWU46180.1"/>
    <property type="molecule type" value="Genomic_DNA"/>
</dbReference>
<comment type="caution">
    <text evidence="8">The sequence shown here is derived from an EMBL/GenBank/DDBJ whole genome shotgun (WGS) entry which is preliminary data.</text>
</comment>
<organism evidence="8 9">
    <name type="scientific">Hylia prasina</name>
    <name type="common">green hylia</name>
    <dbReference type="NCBI Taxonomy" id="208073"/>
    <lineage>
        <taxon>Eukaryota</taxon>
        <taxon>Metazoa</taxon>
        <taxon>Chordata</taxon>
        <taxon>Craniata</taxon>
        <taxon>Vertebrata</taxon>
        <taxon>Euteleostomi</taxon>
        <taxon>Archelosauria</taxon>
        <taxon>Archosauria</taxon>
        <taxon>Dinosauria</taxon>
        <taxon>Saurischia</taxon>
        <taxon>Theropoda</taxon>
        <taxon>Coelurosauria</taxon>
        <taxon>Aves</taxon>
        <taxon>Neognathae</taxon>
        <taxon>Neoaves</taxon>
        <taxon>Telluraves</taxon>
        <taxon>Australaves</taxon>
        <taxon>Passeriformes</taxon>
        <taxon>Sylvioidea</taxon>
        <taxon>Sylviidae</taxon>
        <taxon>Acrocephalinae</taxon>
        <taxon>Hylia</taxon>
    </lineage>
</organism>
<evidence type="ECO:0000256" key="6">
    <source>
        <dbReference type="ARBA" id="ARBA00022918"/>
    </source>
</evidence>
<keyword evidence="3" id="KW-0540">Nuclease</keyword>
<dbReference type="GO" id="GO:0003964">
    <property type="term" value="F:RNA-directed DNA polymerase activity"/>
    <property type="evidence" value="ECO:0007669"/>
    <property type="project" value="UniProtKB-KW"/>
</dbReference>
<evidence type="ECO:0000313" key="8">
    <source>
        <dbReference type="EMBL" id="NWU46180.1"/>
    </source>
</evidence>
<protein>
    <submittedName>
        <fullName evidence="8">POK18 protein</fullName>
    </submittedName>
</protein>
<name>A0A7K5WY91_9SYLV</name>
<dbReference type="PANTHER" id="PTHR41694:SF3">
    <property type="entry name" value="RNA-DIRECTED DNA POLYMERASE-RELATED"/>
    <property type="match status" value="1"/>
</dbReference>
<dbReference type="AlphaFoldDB" id="A0A7K5WY91"/>
<dbReference type="GO" id="GO:0016787">
    <property type="term" value="F:hydrolase activity"/>
    <property type="evidence" value="ECO:0007669"/>
    <property type="project" value="UniProtKB-KW"/>
</dbReference>
<keyword evidence="9" id="KW-1185">Reference proteome</keyword>
<dbReference type="InterPro" id="IPR043128">
    <property type="entry name" value="Rev_trsase/Diguanyl_cyclase"/>
</dbReference>
<keyword evidence="6" id="KW-0695">RNA-directed DNA polymerase</keyword>
<evidence type="ECO:0000256" key="5">
    <source>
        <dbReference type="ARBA" id="ARBA00022801"/>
    </source>
</evidence>
<gene>
    <name evidence="8" type="primary">Ervk18_4</name>
    <name evidence="8" type="ORF">HYLPRA_R15001</name>
</gene>
<sequence length="51" mass="5868">IQLRTNVNNLHDLQQILGEIKWIRPILGITNDELASLFNLLRGDCNIKSPR</sequence>
<keyword evidence="2" id="KW-0548">Nucleotidyltransferase</keyword>
<keyword evidence="4" id="KW-0255">Endonuclease</keyword>
<evidence type="ECO:0000256" key="4">
    <source>
        <dbReference type="ARBA" id="ARBA00022759"/>
    </source>
</evidence>
<feature type="domain" description="Reverse transcriptase thumb" evidence="7">
    <location>
        <begin position="3"/>
        <end position="51"/>
    </location>
</feature>
<dbReference type="InterPro" id="IPR010661">
    <property type="entry name" value="RVT_thumb"/>
</dbReference>
<reference evidence="8 9" key="1">
    <citation type="submission" date="2019-09" db="EMBL/GenBank/DDBJ databases">
        <title>Bird 10,000 Genomes (B10K) Project - Family phase.</title>
        <authorList>
            <person name="Zhang G."/>
        </authorList>
    </citation>
    <scope>NUCLEOTIDE SEQUENCE [LARGE SCALE GENOMIC DNA]</scope>
    <source>
        <strain evidence="8">B10K-DU-001-70</strain>
        <tissue evidence="8">Muscle</tissue>
    </source>
</reference>
<accession>A0A7K5WY91</accession>